<accession>A0ABD5RF28</accession>
<comment type="caution">
    <text evidence="1">The sequence shown here is derived from an EMBL/GenBank/DDBJ whole genome shotgun (WGS) entry which is preliminary data.</text>
</comment>
<keyword evidence="2" id="KW-1185">Reference proteome</keyword>
<protein>
    <submittedName>
        <fullName evidence="1">Uncharacterized protein</fullName>
    </submittedName>
</protein>
<dbReference type="RefSeq" id="WP_227230865.1">
    <property type="nucleotide sequence ID" value="NZ_JAJCVJ010000002.1"/>
</dbReference>
<sequence>MVELVVLSGCATYPSAHDHVIVFNGEMTRTEGEFRMNGTLNFYLGTAGNRTISNLTVTLYDENRQQISGFDVGTISVNGTRGPVQQRVTIESETAPTYVVIESPDVWRARDVQTSGYVWNGDRYEEYTVASLENRFGE</sequence>
<evidence type="ECO:0000313" key="1">
    <source>
        <dbReference type="EMBL" id="MFC5368593.1"/>
    </source>
</evidence>
<reference evidence="1 2" key="1">
    <citation type="journal article" date="2019" name="Int. J. Syst. Evol. Microbiol.">
        <title>The Global Catalogue of Microorganisms (GCM) 10K type strain sequencing project: providing services to taxonomists for standard genome sequencing and annotation.</title>
        <authorList>
            <consortium name="The Broad Institute Genomics Platform"/>
            <consortium name="The Broad Institute Genome Sequencing Center for Infectious Disease"/>
            <person name="Wu L."/>
            <person name="Ma J."/>
        </authorList>
    </citation>
    <scope>NUCLEOTIDE SEQUENCE [LARGE SCALE GENOMIC DNA]</scope>
    <source>
        <strain evidence="1 2">CGMCC 1.12237</strain>
    </source>
</reference>
<gene>
    <name evidence="1" type="ORF">ACFPJ5_16840</name>
</gene>
<organism evidence="1 2">
    <name type="scientific">Salinirubrum litoreum</name>
    <dbReference type="NCBI Taxonomy" id="1126234"/>
    <lineage>
        <taxon>Archaea</taxon>
        <taxon>Methanobacteriati</taxon>
        <taxon>Methanobacteriota</taxon>
        <taxon>Stenosarchaea group</taxon>
        <taxon>Halobacteria</taxon>
        <taxon>Halobacteriales</taxon>
        <taxon>Haloferacaceae</taxon>
        <taxon>Salinirubrum</taxon>
    </lineage>
</organism>
<dbReference type="EMBL" id="JBHSKX010000002">
    <property type="protein sequence ID" value="MFC5368593.1"/>
    <property type="molecule type" value="Genomic_DNA"/>
</dbReference>
<dbReference type="Proteomes" id="UP001596201">
    <property type="component" value="Unassembled WGS sequence"/>
</dbReference>
<evidence type="ECO:0000313" key="2">
    <source>
        <dbReference type="Proteomes" id="UP001596201"/>
    </source>
</evidence>
<name>A0ABD5RF28_9EURY</name>
<dbReference type="AlphaFoldDB" id="A0ABD5RF28"/>
<proteinExistence type="predicted"/>